<comment type="caution">
    <text evidence="2">The sequence shown here is derived from an EMBL/GenBank/DDBJ whole genome shotgun (WGS) entry which is preliminary data.</text>
</comment>
<dbReference type="PANTHER" id="PTHR11106">
    <property type="entry name" value="GANGLIOSIDE INDUCED DIFFERENTIATION ASSOCIATED PROTEIN 2-RELATED"/>
    <property type="match status" value="1"/>
</dbReference>
<dbReference type="InterPro" id="IPR043472">
    <property type="entry name" value="Macro_dom-like"/>
</dbReference>
<dbReference type="SMART" id="SM00506">
    <property type="entry name" value="A1pp"/>
    <property type="match status" value="1"/>
</dbReference>
<evidence type="ECO:0000313" key="2">
    <source>
        <dbReference type="EMBL" id="KAK8159381.1"/>
    </source>
</evidence>
<keyword evidence="2" id="KW-0696">RNA-directed RNA polymerase</keyword>
<feature type="domain" description="Macro" evidence="1">
    <location>
        <begin position="40"/>
        <end position="230"/>
    </location>
</feature>
<evidence type="ECO:0000313" key="3">
    <source>
        <dbReference type="Proteomes" id="UP001456524"/>
    </source>
</evidence>
<reference evidence="2 3" key="1">
    <citation type="journal article" date="2022" name="G3 (Bethesda)">
        <title>Enemy or ally: a genomic approach to elucidate the lifestyle of Phyllosticta citrichinaensis.</title>
        <authorList>
            <person name="Buijs V.A."/>
            <person name="Groenewald J.Z."/>
            <person name="Haridas S."/>
            <person name="LaButti K.M."/>
            <person name="Lipzen A."/>
            <person name="Martin F.M."/>
            <person name="Barry K."/>
            <person name="Grigoriev I.V."/>
            <person name="Crous P.W."/>
            <person name="Seidl M.F."/>
        </authorList>
    </citation>
    <scope>NUCLEOTIDE SEQUENCE [LARGE SCALE GENOMIC DNA]</scope>
    <source>
        <strain evidence="2 3">CBS 129764</strain>
    </source>
</reference>
<keyword evidence="3" id="KW-1185">Reference proteome</keyword>
<gene>
    <name evidence="2" type="ORF">IWX90DRAFT_440290</name>
</gene>
<dbReference type="Gene3D" id="3.40.220.10">
    <property type="entry name" value="Leucine Aminopeptidase, subunit E, domain 1"/>
    <property type="match status" value="1"/>
</dbReference>
<accession>A0ABR1XKW6</accession>
<dbReference type="SUPFAM" id="SSF52949">
    <property type="entry name" value="Macro domain-like"/>
    <property type="match status" value="1"/>
</dbReference>
<sequence length="251" mass="27094">MAPRLQNVTVDQVPSVPYLYTTTDPISPPLRKLHPWTASPVAANPNAAINAKIGLINADVTSMSIDAIVNAANVRLAGGGGIDGAIHYRAGHELYQACAAMPTDKTGARCRTGEARITDGFQLPCKKIIHTPGPVWYDIADKTRAAALLRSCYRSSLDLAVQNGCRSIVFPPISTNIYGYPRAEAADVALGAVRSWLEEKGPDVPIDKIVFTNIDMPDMTAYLHFIPKHFPHTSPIAEDDEAPETPAEKKP</sequence>
<dbReference type="Proteomes" id="UP001456524">
    <property type="component" value="Unassembled WGS sequence"/>
</dbReference>
<keyword evidence="2" id="KW-0808">Transferase</keyword>
<protein>
    <submittedName>
        <fullName evidence="2">RNA-directed RNA polymerase</fullName>
    </submittedName>
</protein>
<dbReference type="GO" id="GO:0003968">
    <property type="term" value="F:RNA-directed RNA polymerase activity"/>
    <property type="evidence" value="ECO:0007669"/>
    <property type="project" value="UniProtKB-KW"/>
</dbReference>
<dbReference type="EMBL" id="JBBWUH010000008">
    <property type="protein sequence ID" value="KAK8159381.1"/>
    <property type="molecule type" value="Genomic_DNA"/>
</dbReference>
<keyword evidence="2" id="KW-0548">Nucleotidyltransferase</keyword>
<dbReference type="PROSITE" id="PS51154">
    <property type="entry name" value="MACRO"/>
    <property type="match status" value="1"/>
</dbReference>
<organism evidence="2 3">
    <name type="scientific">Phyllosticta citrichinensis</name>
    <dbReference type="NCBI Taxonomy" id="1130410"/>
    <lineage>
        <taxon>Eukaryota</taxon>
        <taxon>Fungi</taxon>
        <taxon>Dikarya</taxon>
        <taxon>Ascomycota</taxon>
        <taxon>Pezizomycotina</taxon>
        <taxon>Dothideomycetes</taxon>
        <taxon>Dothideomycetes incertae sedis</taxon>
        <taxon>Botryosphaeriales</taxon>
        <taxon>Phyllostictaceae</taxon>
        <taxon>Phyllosticta</taxon>
    </lineage>
</organism>
<dbReference type="InterPro" id="IPR002589">
    <property type="entry name" value="Macro_dom"/>
</dbReference>
<dbReference type="PANTHER" id="PTHR11106:SF27">
    <property type="entry name" value="MACRO DOMAIN-CONTAINING PROTEIN"/>
    <property type="match status" value="1"/>
</dbReference>
<name>A0ABR1XKW6_9PEZI</name>
<evidence type="ECO:0000259" key="1">
    <source>
        <dbReference type="PROSITE" id="PS51154"/>
    </source>
</evidence>
<dbReference type="Pfam" id="PF01661">
    <property type="entry name" value="Macro"/>
    <property type="match status" value="1"/>
</dbReference>
<proteinExistence type="predicted"/>